<dbReference type="EMBL" id="AZFZ01000001">
    <property type="protein sequence ID" value="KRM45853.1"/>
    <property type="molecule type" value="Genomic_DNA"/>
</dbReference>
<dbReference type="Proteomes" id="UP000051010">
    <property type="component" value="Unassembled WGS sequence"/>
</dbReference>
<dbReference type="Gene3D" id="2.30.30.100">
    <property type="match status" value="1"/>
</dbReference>
<dbReference type="GO" id="GO:0005524">
    <property type="term" value="F:ATP binding"/>
    <property type="evidence" value="ECO:0007669"/>
    <property type="project" value="UniProtKB-UniRule"/>
</dbReference>
<dbReference type="InterPro" id="IPR004143">
    <property type="entry name" value="BPL_LPL_catalytic"/>
</dbReference>
<feature type="binding site" evidence="6">
    <location>
        <position position="189"/>
    </location>
    <ligand>
        <name>biotin</name>
        <dbReference type="ChEBI" id="CHEBI:57586"/>
    </ligand>
</feature>
<comment type="function">
    <text evidence="6">Acts both as a biotin--[acetyl-CoA-carboxylase] ligase and a repressor.</text>
</comment>
<dbReference type="GO" id="GO:0016740">
    <property type="term" value="F:transferase activity"/>
    <property type="evidence" value="ECO:0007669"/>
    <property type="project" value="UniProtKB-ARBA"/>
</dbReference>
<evidence type="ECO:0000259" key="7">
    <source>
        <dbReference type="PROSITE" id="PS51733"/>
    </source>
</evidence>
<dbReference type="GO" id="GO:0009249">
    <property type="term" value="P:protein lipoylation"/>
    <property type="evidence" value="ECO:0007669"/>
    <property type="project" value="UniProtKB-ARBA"/>
</dbReference>
<dbReference type="InterPro" id="IPR008988">
    <property type="entry name" value="Transcriptional_repressor_C"/>
</dbReference>
<dbReference type="NCBIfam" id="TIGR00121">
    <property type="entry name" value="birA_ligase"/>
    <property type="match status" value="1"/>
</dbReference>
<keyword evidence="6" id="KW-0678">Repressor</keyword>
<dbReference type="InterPro" id="IPR036388">
    <property type="entry name" value="WH-like_DNA-bd_sf"/>
</dbReference>
<dbReference type="GO" id="GO:0005737">
    <property type="term" value="C:cytoplasm"/>
    <property type="evidence" value="ECO:0007669"/>
    <property type="project" value="TreeGrafter"/>
</dbReference>
<dbReference type="InterPro" id="IPR030855">
    <property type="entry name" value="Bifunct_BirA"/>
</dbReference>
<dbReference type="Gene3D" id="3.30.930.10">
    <property type="entry name" value="Bira Bifunctional Protein, Domain 2"/>
    <property type="match status" value="1"/>
</dbReference>
<name>A0A0R1YU36_9LACO</name>
<dbReference type="PANTHER" id="PTHR12835:SF5">
    <property type="entry name" value="BIOTIN--PROTEIN LIGASE"/>
    <property type="match status" value="1"/>
</dbReference>
<comment type="catalytic activity">
    <reaction evidence="6">
        <text>biotin + L-lysyl-[protein] + ATP = N(6)-biotinyl-L-lysyl-[protein] + AMP + diphosphate + H(+)</text>
        <dbReference type="Rhea" id="RHEA:11756"/>
        <dbReference type="Rhea" id="RHEA-COMP:9752"/>
        <dbReference type="Rhea" id="RHEA-COMP:10505"/>
        <dbReference type="ChEBI" id="CHEBI:15378"/>
        <dbReference type="ChEBI" id="CHEBI:29969"/>
        <dbReference type="ChEBI" id="CHEBI:30616"/>
        <dbReference type="ChEBI" id="CHEBI:33019"/>
        <dbReference type="ChEBI" id="CHEBI:57586"/>
        <dbReference type="ChEBI" id="CHEBI:83144"/>
        <dbReference type="ChEBI" id="CHEBI:456215"/>
        <dbReference type="EC" id="6.3.4.15"/>
    </reaction>
</comment>
<evidence type="ECO:0000313" key="8">
    <source>
        <dbReference type="EMBL" id="KRM45853.1"/>
    </source>
</evidence>
<keyword evidence="1 6" id="KW-0436">Ligase</keyword>
<evidence type="ECO:0000256" key="2">
    <source>
        <dbReference type="ARBA" id="ARBA00022741"/>
    </source>
</evidence>
<evidence type="ECO:0000256" key="3">
    <source>
        <dbReference type="ARBA" id="ARBA00022840"/>
    </source>
</evidence>
<dbReference type="Pfam" id="PF08279">
    <property type="entry name" value="HTH_11"/>
    <property type="match status" value="1"/>
</dbReference>
<comment type="caution">
    <text evidence="6">Lacks conserved residue(s) required for the propagation of feature annotation.</text>
</comment>
<keyword evidence="5 6" id="KW-0092">Biotin</keyword>
<feature type="binding site" evidence="6">
    <location>
        <begin position="91"/>
        <end position="93"/>
    </location>
    <ligand>
        <name>biotin</name>
        <dbReference type="ChEBI" id="CHEBI:57586"/>
    </ligand>
</feature>
<dbReference type="CDD" id="cd00090">
    <property type="entry name" value="HTH_ARSR"/>
    <property type="match status" value="1"/>
</dbReference>
<dbReference type="InterPro" id="IPR013196">
    <property type="entry name" value="HTH_11"/>
</dbReference>
<protein>
    <recommendedName>
        <fullName evidence="6">Bifunctional ligase/repressor BirA</fullName>
    </recommendedName>
    <alternativeName>
        <fullName evidence="6">Biotin--[acetyl-CoA-carboxylase] ligase</fullName>
        <ecNumber evidence="6">6.3.4.15</ecNumber>
    </alternativeName>
    <alternativeName>
        <fullName evidence="6">Biotin--protein ligase</fullName>
    </alternativeName>
    <alternativeName>
        <fullName evidence="6">Biotin-[acetyl-CoA carboxylase] synthetase</fullName>
    </alternativeName>
</protein>
<evidence type="ECO:0000256" key="4">
    <source>
        <dbReference type="ARBA" id="ARBA00023125"/>
    </source>
</evidence>
<dbReference type="PATRIC" id="fig|1423786.4.peg.34"/>
<dbReference type="GO" id="GO:0003677">
    <property type="term" value="F:DNA binding"/>
    <property type="evidence" value="ECO:0007669"/>
    <property type="project" value="UniProtKB-UniRule"/>
</dbReference>
<evidence type="ECO:0000256" key="1">
    <source>
        <dbReference type="ARBA" id="ARBA00022598"/>
    </source>
</evidence>
<dbReference type="InterPro" id="IPR004408">
    <property type="entry name" value="Biotin_CoA_COase_ligase"/>
</dbReference>
<dbReference type="Pfam" id="PF02237">
    <property type="entry name" value="BPL_C"/>
    <property type="match status" value="1"/>
</dbReference>
<reference evidence="8 9" key="1">
    <citation type="journal article" date="2015" name="Genome Announc.">
        <title>Expanding the biotechnology potential of lactobacilli through comparative genomics of 213 strains and associated genera.</title>
        <authorList>
            <person name="Sun Z."/>
            <person name="Harris H.M."/>
            <person name="McCann A."/>
            <person name="Guo C."/>
            <person name="Argimon S."/>
            <person name="Zhang W."/>
            <person name="Yang X."/>
            <person name="Jeffery I.B."/>
            <person name="Cooney J.C."/>
            <person name="Kagawa T.F."/>
            <person name="Liu W."/>
            <person name="Song Y."/>
            <person name="Salvetti E."/>
            <person name="Wrobel A."/>
            <person name="Rasinkangas P."/>
            <person name="Parkhill J."/>
            <person name="Rea M.C."/>
            <person name="O'Sullivan O."/>
            <person name="Ritari J."/>
            <person name="Douillard F.P."/>
            <person name="Paul Ross R."/>
            <person name="Yang R."/>
            <person name="Briner A.E."/>
            <person name="Felis G.E."/>
            <person name="de Vos W.M."/>
            <person name="Barrangou R."/>
            <person name="Klaenhammer T.R."/>
            <person name="Caufield P.W."/>
            <person name="Cui Y."/>
            <person name="Zhang H."/>
            <person name="O'Toole P.W."/>
        </authorList>
    </citation>
    <scope>NUCLEOTIDE SEQUENCE [LARGE SCALE GENOMIC DNA]</scope>
    <source>
        <strain evidence="8 9">DSM 18390</strain>
    </source>
</reference>
<dbReference type="InterPro" id="IPR011991">
    <property type="entry name" value="ArsR-like_HTH"/>
</dbReference>
<accession>A0A0R1YU36</accession>
<keyword evidence="4 6" id="KW-0238">DNA-binding</keyword>
<dbReference type="AlphaFoldDB" id="A0A0R1YU36"/>
<dbReference type="SUPFAM" id="SSF55681">
    <property type="entry name" value="Class II aaRS and biotin synthetases"/>
    <property type="match status" value="1"/>
</dbReference>
<gene>
    <name evidence="6" type="primary">birA</name>
    <name evidence="8" type="ORF">FD47_GL000035</name>
</gene>
<keyword evidence="2 6" id="KW-0547">Nucleotide-binding</keyword>
<dbReference type="GO" id="GO:0004077">
    <property type="term" value="F:biotin--[biotin carboxyl-carrier protein] ligase activity"/>
    <property type="evidence" value="ECO:0007669"/>
    <property type="project" value="UniProtKB-UniRule"/>
</dbReference>
<dbReference type="RefSeq" id="WP_054732124.1">
    <property type="nucleotide sequence ID" value="NZ_AZFZ01000001.1"/>
</dbReference>
<feature type="binding site" evidence="6">
    <location>
        <position position="116"/>
    </location>
    <ligand>
        <name>biotin</name>
        <dbReference type="ChEBI" id="CHEBI:57586"/>
    </ligand>
</feature>
<feature type="domain" description="BPL/LPL catalytic" evidence="7">
    <location>
        <begin position="78"/>
        <end position="260"/>
    </location>
</feature>
<dbReference type="InterPro" id="IPR003142">
    <property type="entry name" value="BPL_C"/>
</dbReference>
<proteinExistence type="inferred from homology"/>
<dbReference type="GO" id="GO:0006355">
    <property type="term" value="P:regulation of DNA-templated transcription"/>
    <property type="evidence" value="ECO:0007669"/>
    <property type="project" value="UniProtKB-UniRule"/>
</dbReference>
<dbReference type="Gene3D" id="1.10.10.10">
    <property type="entry name" value="Winged helix-like DNA-binding domain superfamily/Winged helix DNA-binding domain"/>
    <property type="match status" value="1"/>
</dbReference>
<comment type="caution">
    <text evidence="8">The sequence shown here is derived from an EMBL/GenBank/DDBJ whole genome shotgun (WGS) entry which is preliminary data.</text>
</comment>
<dbReference type="SUPFAM" id="SSF50037">
    <property type="entry name" value="C-terminal domain of transcriptional repressors"/>
    <property type="match status" value="1"/>
</dbReference>
<dbReference type="EC" id="6.3.4.15" evidence="6"/>
<dbReference type="SUPFAM" id="SSF46785">
    <property type="entry name" value="Winged helix' DNA-binding domain"/>
    <property type="match status" value="1"/>
</dbReference>
<dbReference type="CDD" id="cd16442">
    <property type="entry name" value="BPL"/>
    <property type="match status" value="1"/>
</dbReference>
<evidence type="ECO:0000256" key="5">
    <source>
        <dbReference type="ARBA" id="ARBA00023267"/>
    </source>
</evidence>
<evidence type="ECO:0000313" key="9">
    <source>
        <dbReference type="Proteomes" id="UP000051010"/>
    </source>
</evidence>
<comment type="similarity">
    <text evidence="6">Belongs to the biotin--protein ligase family.</text>
</comment>
<dbReference type="HAMAP" id="MF_00978">
    <property type="entry name" value="Bifunct_BirA"/>
    <property type="match status" value="1"/>
</dbReference>
<organism evidence="8 9">
    <name type="scientific">Lentilactobacillus parafarraginis DSM 18390 = JCM 14109</name>
    <dbReference type="NCBI Taxonomy" id="1423786"/>
    <lineage>
        <taxon>Bacteria</taxon>
        <taxon>Bacillati</taxon>
        <taxon>Bacillota</taxon>
        <taxon>Bacilli</taxon>
        <taxon>Lactobacillales</taxon>
        <taxon>Lactobacillaceae</taxon>
        <taxon>Lentilactobacillus</taxon>
    </lineage>
</organism>
<keyword evidence="6" id="KW-0805">Transcription regulation</keyword>
<dbReference type="InterPro" id="IPR045864">
    <property type="entry name" value="aa-tRNA-synth_II/BPL/LPL"/>
</dbReference>
<evidence type="ECO:0000256" key="6">
    <source>
        <dbReference type="HAMAP-Rule" id="MF_00978"/>
    </source>
</evidence>
<dbReference type="Pfam" id="PF03099">
    <property type="entry name" value="BPL_LplA_LipB"/>
    <property type="match status" value="1"/>
</dbReference>
<feature type="DNA-binding region" description="H-T-H motif" evidence="6">
    <location>
        <begin position="22"/>
        <end position="41"/>
    </location>
</feature>
<dbReference type="PANTHER" id="PTHR12835">
    <property type="entry name" value="BIOTIN PROTEIN LIGASE"/>
    <property type="match status" value="1"/>
</dbReference>
<dbReference type="PROSITE" id="PS51733">
    <property type="entry name" value="BPL_LPL_CATALYTIC"/>
    <property type="match status" value="1"/>
</dbReference>
<sequence length="330" mass="37097">MSDYQSQILHELLRCDRRYVSGNDLAKKLNISRPAVYHNILKLERQGHTIITKKGLGYAYKFSSTFDPQVIAHHRLTTFPVDVKCFKTLTSTNDYAKAYSSTYPLAKPVVFVTDTQTRGHGRLGRRFYSPPQTGIYMSVLIPLQDRREIHSGLITTGTAVCVIQTLQHFFPEVDFRVKWVNDILVHHRKCGGILTEAISSLEDGVHENVIVGIGLNVSSSDFPCDIRDKAGAVVRQSNVDRNQIVAGIIDNFFYMYQTYHTGQFLPEYAKLSETLGQKVEIIMGNQTIVGTAIRFNDQGALVVQQENGLQVTVSSGEVKKVFMPNSHYHG</sequence>
<keyword evidence="3 6" id="KW-0067">ATP-binding</keyword>
<dbReference type="InterPro" id="IPR036390">
    <property type="entry name" value="WH_DNA-bd_sf"/>
</dbReference>
<keyword evidence="6" id="KW-0804">Transcription</keyword>